<dbReference type="AlphaFoldDB" id="A0A2X0K5Z5"/>
<feature type="domain" description="RecX first three-helical" evidence="9">
    <location>
        <begin position="145"/>
        <end position="184"/>
    </location>
</feature>
<comment type="subcellular location">
    <subcellularLocation>
        <location evidence="1 5">Cytoplasm</location>
    </subcellularLocation>
</comment>
<dbReference type="PANTHER" id="PTHR33602:SF1">
    <property type="entry name" value="REGULATORY PROTEIN RECX FAMILY PROTEIN"/>
    <property type="match status" value="1"/>
</dbReference>
<evidence type="ECO:0000259" key="7">
    <source>
        <dbReference type="Pfam" id="PF02631"/>
    </source>
</evidence>
<feature type="compositionally biased region" description="Basic residues" evidence="6">
    <location>
        <begin position="85"/>
        <end position="95"/>
    </location>
</feature>
<dbReference type="OrthoDB" id="5244465at2"/>
<dbReference type="InterPro" id="IPR003783">
    <property type="entry name" value="Regulatory_RecX"/>
</dbReference>
<dbReference type="GO" id="GO:0005737">
    <property type="term" value="C:cytoplasm"/>
    <property type="evidence" value="ECO:0007669"/>
    <property type="project" value="UniProtKB-SubCell"/>
</dbReference>
<evidence type="ECO:0000256" key="3">
    <source>
        <dbReference type="ARBA" id="ARBA00018111"/>
    </source>
</evidence>
<evidence type="ECO:0000313" key="10">
    <source>
        <dbReference type="EMBL" id="RAG84715.1"/>
    </source>
</evidence>
<comment type="caution">
    <text evidence="10">The sequence shown here is derived from an EMBL/GenBank/DDBJ whole genome shotgun (WGS) entry which is preliminary data.</text>
</comment>
<dbReference type="Pfam" id="PF21982">
    <property type="entry name" value="RecX_HTH1"/>
    <property type="match status" value="1"/>
</dbReference>
<feature type="compositionally biased region" description="Low complexity" evidence="6">
    <location>
        <begin position="1"/>
        <end position="16"/>
    </location>
</feature>
<evidence type="ECO:0000256" key="5">
    <source>
        <dbReference type="HAMAP-Rule" id="MF_01114"/>
    </source>
</evidence>
<dbReference type="Proteomes" id="UP000248889">
    <property type="component" value="Unassembled WGS sequence"/>
</dbReference>
<dbReference type="PANTHER" id="PTHR33602">
    <property type="entry name" value="REGULATORY PROTEIN RECX FAMILY PROTEIN"/>
    <property type="match status" value="1"/>
</dbReference>
<comment type="function">
    <text evidence="5">Modulates RecA activity.</text>
</comment>
<evidence type="ECO:0000259" key="8">
    <source>
        <dbReference type="Pfam" id="PF21981"/>
    </source>
</evidence>
<accession>A0A2X0K5Z5</accession>
<feature type="domain" description="RecX third three-helical" evidence="8">
    <location>
        <begin position="239"/>
        <end position="284"/>
    </location>
</feature>
<evidence type="ECO:0000313" key="11">
    <source>
        <dbReference type="Proteomes" id="UP000248889"/>
    </source>
</evidence>
<dbReference type="GO" id="GO:0006282">
    <property type="term" value="P:regulation of DNA repair"/>
    <property type="evidence" value="ECO:0007669"/>
    <property type="project" value="UniProtKB-UniRule"/>
</dbReference>
<evidence type="ECO:0000256" key="6">
    <source>
        <dbReference type="SAM" id="MobiDB-lite"/>
    </source>
</evidence>
<feature type="domain" description="RecX second three-helical" evidence="7">
    <location>
        <begin position="191"/>
        <end position="231"/>
    </location>
</feature>
<dbReference type="HAMAP" id="MF_01114">
    <property type="entry name" value="RecX"/>
    <property type="match status" value="1"/>
</dbReference>
<comment type="similarity">
    <text evidence="2 5">Belongs to the RecX family.</text>
</comment>
<dbReference type="InterPro" id="IPR036388">
    <property type="entry name" value="WH-like_DNA-bd_sf"/>
</dbReference>
<dbReference type="Gene3D" id="1.10.10.10">
    <property type="entry name" value="Winged helix-like DNA-binding domain superfamily/Winged helix DNA-binding domain"/>
    <property type="match status" value="2"/>
</dbReference>
<gene>
    <name evidence="5" type="primary">recX</name>
    <name evidence="10" type="ORF">DN069_15440</name>
</gene>
<reference evidence="10 11" key="1">
    <citation type="submission" date="2018-06" db="EMBL/GenBank/DDBJ databases">
        <title>Streptacidiphilus pinicola sp. nov., isolated from pine grove soil.</title>
        <authorList>
            <person name="Roh S.G."/>
            <person name="Park S."/>
            <person name="Kim M.-K."/>
            <person name="Yun B.-R."/>
            <person name="Park J."/>
            <person name="Kim M.J."/>
            <person name="Kim Y.S."/>
            <person name="Kim S.B."/>
        </authorList>
    </citation>
    <scope>NUCLEOTIDE SEQUENCE [LARGE SCALE GENOMIC DNA]</scope>
    <source>
        <strain evidence="10 11">MMS16-CNU450</strain>
    </source>
</reference>
<sequence>MSGSLRSGSVSTSTESAWGPRDWSSHGGGGRWEEPPADRAPAPDPERDGLPSGGPLPDGPRRRSSAYDDATGGHDDEAAPFGAARGRRSSRRGSRRSAQPAGGRTRARNRASAEAWDEASHEASAHGASEDGPRDTAPTDPASRARDICLRLLTGSARTRKQLADALRRKEIPDEIAEEVLDRLTEVGLIDDAAYARSWVEQRQRSRGLARRALAGELRAKGVDSALVAEAVAEVDPDDEEAAARRLVERKLASTRGLDRQVRLRRLAGMLARRGYPEGLALRVVRAALDAEPEDDEGFEDDPFLDSGEE</sequence>
<evidence type="ECO:0000256" key="4">
    <source>
        <dbReference type="ARBA" id="ARBA00022490"/>
    </source>
</evidence>
<evidence type="ECO:0000256" key="2">
    <source>
        <dbReference type="ARBA" id="ARBA00009695"/>
    </source>
</evidence>
<proteinExistence type="inferred from homology"/>
<organism evidence="10 11">
    <name type="scientific">Streptacidiphilus pinicola</name>
    <dbReference type="NCBI Taxonomy" id="2219663"/>
    <lineage>
        <taxon>Bacteria</taxon>
        <taxon>Bacillati</taxon>
        <taxon>Actinomycetota</taxon>
        <taxon>Actinomycetes</taxon>
        <taxon>Kitasatosporales</taxon>
        <taxon>Streptomycetaceae</taxon>
        <taxon>Streptacidiphilus</taxon>
    </lineage>
</organism>
<keyword evidence="11" id="KW-1185">Reference proteome</keyword>
<name>A0A2X0K5Z5_9ACTN</name>
<dbReference type="EMBL" id="QKYN01000060">
    <property type="protein sequence ID" value="RAG84715.1"/>
    <property type="molecule type" value="Genomic_DNA"/>
</dbReference>
<dbReference type="Pfam" id="PF21981">
    <property type="entry name" value="RecX_HTH3"/>
    <property type="match status" value="1"/>
</dbReference>
<evidence type="ECO:0000256" key="1">
    <source>
        <dbReference type="ARBA" id="ARBA00004496"/>
    </source>
</evidence>
<protein>
    <recommendedName>
        <fullName evidence="3 5">Regulatory protein RecX</fullName>
    </recommendedName>
</protein>
<evidence type="ECO:0000259" key="9">
    <source>
        <dbReference type="Pfam" id="PF21982"/>
    </source>
</evidence>
<dbReference type="InterPro" id="IPR053925">
    <property type="entry name" value="RecX_HTH_3rd"/>
</dbReference>
<keyword evidence="4 5" id="KW-0963">Cytoplasm</keyword>
<dbReference type="InterPro" id="IPR053924">
    <property type="entry name" value="RecX_HTH_2nd"/>
</dbReference>
<feature type="region of interest" description="Disordered" evidence="6">
    <location>
        <begin position="1"/>
        <end position="144"/>
    </location>
</feature>
<dbReference type="InterPro" id="IPR053926">
    <property type="entry name" value="RecX_HTH_1st"/>
</dbReference>
<dbReference type="Pfam" id="PF02631">
    <property type="entry name" value="RecX_HTH2"/>
    <property type="match status" value="1"/>
</dbReference>
<feature type="compositionally biased region" description="Basic and acidic residues" evidence="6">
    <location>
        <begin position="118"/>
        <end position="134"/>
    </location>
</feature>